<accession>A0ABN1PQ02</accession>
<dbReference type="Proteomes" id="UP001501005">
    <property type="component" value="Unassembled WGS sequence"/>
</dbReference>
<dbReference type="EMBL" id="BAAAHG010000075">
    <property type="protein sequence ID" value="GAA0931008.1"/>
    <property type="molecule type" value="Genomic_DNA"/>
</dbReference>
<evidence type="ECO:0000313" key="1">
    <source>
        <dbReference type="EMBL" id="GAA0931008.1"/>
    </source>
</evidence>
<protein>
    <recommendedName>
        <fullName evidence="3">Secreted protein</fullName>
    </recommendedName>
</protein>
<comment type="caution">
    <text evidence="1">The sequence shown here is derived from an EMBL/GenBank/DDBJ whole genome shotgun (WGS) entry which is preliminary data.</text>
</comment>
<evidence type="ECO:0000313" key="2">
    <source>
        <dbReference type="Proteomes" id="UP001501005"/>
    </source>
</evidence>
<proteinExistence type="predicted"/>
<reference evidence="1 2" key="1">
    <citation type="journal article" date="2019" name="Int. J. Syst. Evol. Microbiol.">
        <title>The Global Catalogue of Microorganisms (GCM) 10K type strain sequencing project: providing services to taxonomists for standard genome sequencing and annotation.</title>
        <authorList>
            <consortium name="The Broad Institute Genomics Platform"/>
            <consortium name="The Broad Institute Genome Sequencing Center for Infectious Disease"/>
            <person name="Wu L."/>
            <person name="Ma J."/>
        </authorList>
    </citation>
    <scope>NUCLEOTIDE SEQUENCE [LARGE SCALE GENOMIC DNA]</scope>
    <source>
        <strain evidence="1 2">JCM 10673</strain>
    </source>
</reference>
<gene>
    <name evidence="1" type="ORF">GCM10009549_54510</name>
</gene>
<organism evidence="1 2">
    <name type="scientific">Streptomyces thermoalcalitolerans</name>
    <dbReference type="NCBI Taxonomy" id="65605"/>
    <lineage>
        <taxon>Bacteria</taxon>
        <taxon>Bacillati</taxon>
        <taxon>Actinomycetota</taxon>
        <taxon>Actinomycetes</taxon>
        <taxon>Kitasatosporales</taxon>
        <taxon>Streptomycetaceae</taxon>
        <taxon>Streptomyces</taxon>
    </lineage>
</organism>
<name>A0ABN1PQ02_9ACTN</name>
<sequence>MLCVAVMTFTLGSWSALQASRIREVAEKQGCGAGAVATVRAITPPSKGTTGFSRWGSCFSGLL</sequence>
<evidence type="ECO:0008006" key="3">
    <source>
        <dbReference type="Google" id="ProtNLM"/>
    </source>
</evidence>
<keyword evidence="2" id="KW-1185">Reference proteome</keyword>